<gene>
    <name evidence="3" type="ORF">MtrDRAFT_AC144563g31v2</name>
</gene>
<reference evidence="3" key="2">
    <citation type="submission" date="2007-04" db="EMBL/GenBank/DDBJ databases">
        <authorList>
            <consortium name="The International Medicago Genome Annotation Group"/>
        </authorList>
    </citation>
    <scope>NUCLEOTIDE SEQUENCE</scope>
</reference>
<dbReference type="Gene3D" id="1.20.1280.50">
    <property type="match status" value="1"/>
</dbReference>
<dbReference type="InterPro" id="IPR036047">
    <property type="entry name" value="F-box-like_dom_sf"/>
</dbReference>
<sequence length="63" mass="6729">MMANIPSELLTDILSMLPVESLLRFRSTSKSLRSPSFTSKTSSTSASSSVTAQISTNSMISIT</sequence>
<dbReference type="PROSITE" id="PS50181">
    <property type="entry name" value="FBOX"/>
    <property type="match status" value="1"/>
</dbReference>
<evidence type="ECO:0000259" key="2">
    <source>
        <dbReference type="PROSITE" id="PS50181"/>
    </source>
</evidence>
<evidence type="ECO:0000313" key="3">
    <source>
        <dbReference type="EMBL" id="ABO80943.1"/>
    </source>
</evidence>
<feature type="compositionally biased region" description="Low complexity" evidence="1">
    <location>
        <begin position="31"/>
        <end position="56"/>
    </location>
</feature>
<protein>
    <submittedName>
        <fullName evidence="3">Cyclin-like F-box</fullName>
    </submittedName>
</protein>
<dbReference type="Pfam" id="PF00646">
    <property type="entry name" value="F-box"/>
    <property type="match status" value="1"/>
</dbReference>
<organism evidence="3">
    <name type="scientific">Medicago truncatula</name>
    <name type="common">Barrel medic</name>
    <name type="synonym">Medicago tribuloides</name>
    <dbReference type="NCBI Taxonomy" id="3880"/>
    <lineage>
        <taxon>Eukaryota</taxon>
        <taxon>Viridiplantae</taxon>
        <taxon>Streptophyta</taxon>
        <taxon>Embryophyta</taxon>
        <taxon>Tracheophyta</taxon>
        <taxon>Spermatophyta</taxon>
        <taxon>Magnoliopsida</taxon>
        <taxon>eudicotyledons</taxon>
        <taxon>Gunneridae</taxon>
        <taxon>Pentapetalae</taxon>
        <taxon>rosids</taxon>
        <taxon>fabids</taxon>
        <taxon>Fabales</taxon>
        <taxon>Fabaceae</taxon>
        <taxon>Papilionoideae</taxon>
        <taxon>50 kb inversion clade</taxon>
        <taxon>NPAAA clade</taxon>
        <taxon>Hologalegina</taxon>
        <taxon>IRL clade</taxon>
        <taxon>Trifolieae</taxon>
        <taxon>Medicago</taxon>
    </lineage>
</organism>
<feature type="region of interest" description="Disordered" evidence="1">
    <location>
        <begin position="28"/>
        <end position="63"/>
    </location>
</feature>
<name>A4PU43_MEDTR</name>
<dbReference type="EMBL" id="AC144563">
    <property type="protein sequence ID" value="ABO80943.1"/>
    <property type="molecule type" value="Genomic_DNA"/>
</dbReference>
<accession>A4PU43</accession>
<keyword evidence="3" id="KW-0195">Cyclin</keyword>
<proteinExistence type="predicted"/>
<dbReference type="AlphaFoldDB" id="A4PU43"/>
<dbReference type="InterPro" id="IPR001810">
    <property type="entry name" value="F-box_dom"/>
</dbReference>
<evidence type="ECO:0000256" key="1">
    <source>
        <dbReference type="SAM" id="MobiDB-lite"/>
    </source>
</evidence>
<dbReference type="SUPFAM" id="SSF81383">
    <property type="entry name" value="F-box domain"/>
    <property type="match status" value="1"/>
</dbReference>
<feature type="domain" description="F-box" evidence="2">
    <location>
        <begin position="1"/>
        <end position="34"/>
    </location>
</feature>
<reference evidence="3" key="1">
    <citation type="submission" date="2006-10" db="EMBL/GenBank/DDBJ databases">
        <authorList>
            <person name="Shaull S."/>
            <person name="Lin S."/>
            <person name="Dixon R."/>
            <person name="May G."/>
            <person name="Sumner L."/>
            <person name="Gonzales B."/>
            <person name="Cook D."/>
            <person name="Kim D."/>
            <person name="Roe B.A."/>
        </authorList>
    </citation>
    <scope>NUCLEOTIDE SEQUENCE</scope>
</reference>